<evidence type="ECO:0000256" key="1">
    <source>
        <dbReference type="SAM" id="MobiDB-lite"/>
    </source>
</evidence>
<organism evidence="2">
    <name type="scientific">Arundo donax</name>
    <name type="common">Giant reed</name>
    <name type="synonym">Donax arundinaceus</name>
    <dbReference type="NCBI Taxonomy" id="35708"/>
    <lineage>
        <taxon>Eukaryota</taxon>
        <taxon>Viridiplantae</taxon>
        <taxon>Streptophyta</taxon>
        <taxon>Embryophyta</taxon>
        <taxon>Tracheophyta</taxon>
        <taxon>Spermatophyta</taxon>
        <taxon>Magnoliopsida</taxon>
        <taxon>Liliopsida</taxon>
        <taxon>Poales</taxon>
        <taxon>Poaceae</taxon>
        <taxon>PACMAD clade</taxon>
        <taxon>Arundinoideae</taxon>
        <taxon>Arundineae</taxon>
        <taxon>Arundo</taxon>
    </lineage>
</organism>
<sequence length="38" mass="4185">MSTGRGRNEGRLMAATPSPHTVPAQQRLHNHPRRDGGH</sequence>
<proteinExistence type="predicted"/>
<evidence type="ECO:0000313" key="2">
    <source>
        <dbReference type="EMBL" id="JAE16113.1"/>
    </source>
</evidence>
<dbReference type="EMBL" id="GBRH01181783">
    <property type="protein sequence ID" value="JAE16113.1"/>
    <property type="molecule type" value="Transcribed_RNA"/>
</dbReference>
<accession>A0A0A9G660</accession>
<reference evidence="2" key="1">
    <citation type="submission" date="2014-09" db="EMBL/GenBank/DDBJ databases">
        <authorList>
            <person name="Magalhaes I.L.F."/>
            <person name="Oliveira U."/>
            <person name="Santos F.R."/>
            <person name="Vidigal T.H.D.A."/>
            <person name="Brescovit A.D."/>
            <person name="Santos A.J."/>
        </authorList>
    </citation>
    <scope>NUCLEOTIDE SEQUENCE</scope>
    <source>
        <tissue evidence="2">Shoot tissue taken approximately 20 cm above the soil surface</tissue>
    </source>
</reference>
<reference evidence="2" key="2">
    <citation type="journal article" date="2015" name="Data Brief">
        <title>Shoot transcriptome of the giant reed, Arundo donax.</title>
        <authorList>
            <person name="Barrero R.A."/>
            <person name="Guerrero F.D."/>
            <person name="Moolhuijzen P."/>
            <person name="Goolsby J.A."/>
            <person name="Tidwell J."/>
            <person name="Bellgard S.E."/>
            <person name="Bellgard M.I."/>
        </authorList>
    </citation>
    <scope>NUCLEOTIDE SEQUENCE</scope>
    <source>
        <tissue evidence="2">Shoot tissue taken approximately 20 cm above the soil surface</tissue>
    </source>
</reference>
<protein>
    <submittedName>
        <fullName evidence="2">Uncharacterized protein</fullName>
    </submittedName>
</protein>
<feature type="compositionally biased region" description="Basic and acidic residues" evidence="1">
    <location>
        <begin position="1"/>
        <end position="10"/>
    </location>
</feature>
<name>A0A0A9G660_ARUDO</name>
<dbReference type="AlphaFoldDB" id="A0A0A9G660"/>
<feature type="region of interest" description="Disordered" evidence="1">
    <location>
        <begin position="1"/>
        <end position="38"/>
    </location>
</feature>